<keyword evidence="2" id="KW-0378">Hydrolase</keyword>
<gene>
    <name evidence="5" type="ORF">AJ79_01331</name>
</gene>
<dbReference type="EMBL" id="PDNB01000012">
    <property type="protein sequence ID" value="PGH17193.1"/>
    <property type="molecule type" value="Genomic_DNA"/>
</dbReference>
<evidence type="ECO:0000313" key="6">
    <source>
        <dbReference type="Proteomes" id="UP000223968"/>
    </source>
</evidence>
<dbReference type="OrthoDB" id="5783963at2759"/>
<evidence type="ECO:0000256" key="1">
    <source>
        <dbReference type="ARBA" id="ARBA00009176"/>
    </source>
</evidence>
<dbReference type="InterPro" id="IPR023186">
    <property type="entry name" value="IUNH"/>
</dbReference>
<comment type="caution">
    <text evidence="5">The sequence shown here is derived from an EMBL/GenBank/DDBJ whole genome shotgun (WGS) entry which is preliminary data.</text>
</comment>
<dbReference type="STRING" id="1447875.A0A2B7Y831"/>
<evidence type="ECO:0000313" key="5">
    <source>
        <dbReference type="EMBL" id="PGH17193.1"/>
    </source>
</evidence>
<dbReference type="Proteomes" id="UP000223968">
    <property type="component" value="Unassembled WGS sequence"/>
</dbReference>
<dbReference type="PANTHER" id="PTHR12304:SF56">
    <property type="entry name" value="HYDROLASE, PUTATIVE (AFU_ORTHOLOGUE AFUA_1G11790)-RELATED"/>
    <property type="match status" value="1"/>
</dbReference>
<dbReference type="Pfam" id="PF01156">
    <property type="entry name" value="IU_nuc_hydro"/>
    <property type="match status" value="1"/>
</dbReference>
<dbReference type="PANTHER" id="PTHR12304">
    <property type="entry name" value="INOSINE-URIDINE PREFERRING NUCLEOSIDE HYDROLASE"/>
    <property type="match status" value="1"/>
</dbReference>
<comment type="similarity">
    <text evidence="1">Belongs to the IUNH family.</text>
</comment>
<feature type="domain" description="Inosine/uridine-preferring nucleoside hydrolase" evidence="4">
    <location>
        <begin position="31"/>
        <end position="342"/>
    </location>
</feature>
<organism evidence="5 6">
    <name type="scientific">Helicocarpus griseus UAMH5409</name>
    <dbReference type="NCBI Taxonomy" id="1447875"/>
    <lineage>
        <taxon>Eukaryota</taxon>
        <taxon>Fungi</taxon>
        <taxon>Dikarya</taxon>
        <taxon>Ascomycota</taxon>
        <taxon>Pezizomycotina</taxon>
        <taxon>Eurotiomycetes</taxon>
        <taxon>Eurotiomycetidae</taxon>
        <taxon>Onygenales</taxon>
        <taxon>Ajellomycetaceae</taxon>
        <taxon>Helicocarpus</taxon>
    </lineage>
</organism>
<keyword evidence="6" id="KW-1185">Reference proteome</keyword>
<accession>A0A2B7Y831</accession>
<protein>
    <recommendedName>
        <fullName evidence="4">Inosine/uridine-preferring nucleoside hydrolase domain-containing protein</fullName>
    </recommendedName>
</protein>
<sequence length="386" mass="42404">MSHTIEREIKWRRENGKQEGFDTLKACKPIVAVGANRPLDDELMMADYFHGRDGLGDIHSTHPHLTPQQTWESLFFSPTENGTATSTVESVLDPSQHSFIASKEPAHKEMLRVLRENEPDTITIVAVGPLTNLALAAAEDPETFLRVKEVVVMGGTINLPGNVTPVAEFNTYADSTAAARIYALTSPRPQSTLPPTNPLSPIQLPAYPPVLSKRLSLKLFPLDITHHHDITRGAFTKKIAPMTAAGSPLAEWLSIILAHSFATVDRLHPGHDGDKAALSLHDPLCVWYALTRDSAAAKAAAQEGKQGWWKLAANGPEDIRVETTGQWTRGMCVVDRRNRKRRDDDLVSSSDHGHWLSNLAGNRVERMVESPGTAVFGGFLLDRIFG</sequence>
<evidence type="ECO:0000259" key="4">
    <source>
        <dbReference type="Pfam" id="PF01156"/>
    </source>
</evidence>
<dbReference type="GO" id="GO:0006152">
    <property type="term" value="P:purine nucleoside catabolic process"/>
    <property type="evidence" value="ECO:0007669"/>
    <property type="project" value="TreeGrafter"/>
</dbReference>
<proteinExistence type="inferred from homology"/>
<dbReference type="AlphaFoldDB" id="A0A2B7Y831"/>
<dbReference type="GO" id="GO:0005829">
    <property type="term" value="C:cytosol"/>
    <property type="evidence" value="ECO:0007669"/>
    <property type="project" value="TreeGrafter"/>
</dbReference>
<evidence type="ECO:0000256" key="2">
    <source>
        <dbReference type="ARBA" id="ARBA00022801"/>
    </source>
</evidence>
<name>A0A2B7Y831_9EURO</name>
<dbReference type="GO" id="GO:0008477">
    <property type="term" value="F:purine nucleosidase activity"/>
    <property type="evidence" value="ECO:0007669"/>
    <property type="project" value="TreeGrafter"/>
</dbReference>
<dbReference type="Gene3D" id="3.90.245.10">
    <property type="entry name" value="Ribonucleoside hydrolase-like"/>
    <property type="match status" value="1"/>
</dbReference>
<evidence type="ECO:0000256" key="3">
    <source>
        <dbReference type="ARBA" id="ARBA00023295"/>
    </source>
</evidence>
<dbReference type="SUPFAM" id="SSF53590">
    <property type="entry name" value="Nucleoside hydrolase"/>
    <property type="match status" value="1"/>
</dbReference>
<reference evidence="5 6" key="1">
    <citation type="submission" date="2017-10" db="EMBL/GenBank/DDBJ databases">
        <title>Comparative genomics in systemic dimorphic fungi from Ajellomycetaceae.</title>
        <authorList>
            <person name="Munoz J.F."/>
            <person name="Mcewen J.G."/>
            <person name="Clay O.K."/>
            <person name="Cuomo C.A."/>
        </authorList>
    </citation>
    <scope>NUCLEOTIDE SEQUENCE [LARGE SCALE GENOMIC DNA]</scope>
    <source>
        <strain evidence="5 6">UAMH5409</strain>
    </source>
</reference>
<dbReference type="InterPro" id="IPR036452">
    <property type="entry name" value="Ribo_hydro-like"/>
</dbReference>
<keyword evidence="3" id="KW-0326">Glycosidase</keyword>
<dbReference type="InterPro" id="IPR001910">
    <property type="entry name" value="Inosine/uridine_hydrolase_dom"/>
</dbReference>